<dbReference type="PANTHER" id="PTHR30050:SF5">
    <property type="entry name" value="DNAA REGULATORY INACTIVATOR HDA"/>
    <property type="match status" value="1"/>
</dbReference>
<keyword evidence="2" id="KW-1185">Reference proteome</keyword>
<dbReference type="Proteomes" id="UP000193061">
    <property type="component" value="Unassembled WGS sequence"/>
</dbReference>
<proteinExistence type="predicted"/>
<dbReference type="SUPFAM" id="SSF52540">
    <property type="entry name" value="P-loop containing nucleoside triphosphate hydrolases"/>
    <property type="match status" value="1"/>
</dbReference>
<name>A0A1X6ZHH2_9RHOB</name>
<dbReference type="RefSeq" id="WP_085806206.1">
    <property type="nucleotide sequence ID" value="NZ_FWFX01000007.1"/>
</dbReference>
<dbReference type="OrthoDB" id="7390113at2"/>
<dbReference type="EMBL" id="FWFX01000007">
    <property type="protein sequence ID" value="SLN51628.1"/>
    <property type="molecule type" value="Genomic_DNA"/>
</dbReference>
<dbReference type="Gene3D" id="1.10.8.60">
    <property type="match status" value="1"/>
</dbReference>
<gene>
    <name evidence="1" type="primary">dnaA_1</name>
    <name evidence="1" type="ORF">ROA7450_02591</name>
</gene>
<dbReference type="InterPro" id="IPR027417">
    <property type="entry name" value="P-loop_NTPase"/>
</dbReference>
<dbReference type="GO" id="GO:0006270">
    <property type="term" value="P:DNA replication initiation"/>
    <property type="evidence" value="ECO:0007669"/>
    <property type="project" value="TreeGrafter"/>
</dbReference>
<protein>
    <submittedName>
        <fullName evidence="1">Chromosomal replication initiator protein DnaA</fullName>
    </submittedName>
</protein>
<evidence type="ECO:0000313" key="2">
    <source>
        <dbReference type="Proteomes" id="UP000193061"/>
    </source>
</evidence>
<dbReference type="PANTHER" id="PTHR30050">
    <property type="entry name" value="CHROMOSOMAL REPLICATION INITIATOR PROTEIN DNAA"/>
    <property type="match status" value="1"/>
</dbReference>
<evidence type="ECO:0000313" key="1">
    <source>
        <dbReference type="EMBL" id="SLN51628.1"/>
    </source>
</evidence>
<accession>A0A1X6ZHH2</accession>
<dbReference type="Gene3D" id="3.40.50.300">
    <property type="entry name" value="P-loop containing nucleotide triphosphate hydrolases"/>
    <property type="match status" value="1"/>
</dbReference>
<organism evidence="1 2">
    <name type="scientific">Roseovarius albus</name>
    <dbReference type="NCBI Taxonomy" id="1247867"/>
    <lineage>
        <taxon>Bacteria</taxon>
        <taxon>Pseudomonadati</taxon>
        <taxon>Pseudomonadota</taxon>
        <taxon>Alphaproteobacteria</taxon>
        <taxon>Rhodobacterales</taxon>
        <taxon>Roseobacteraceae</taxon>
        <taxon>Roseovarius</taxon>
    </lineage>
</organism>
<dbReference type="GO" id="GO:0005886">
    <property type="term" value="C:plasma membrane"/>
    <property type="evidence" value="ECO:0007669"/>
    <property type="project" value="TreeGrafter"/>
</dbReference>
<sequence>MAEQLSFDLPVRQALGREDFFVAPSNATAVAMIEGWYDWPARKLCLVGDPGSGKTHLTHVWAALSGAKIVRARSLVKENIPVLASGSVAVEDVCSIAGNLEIEEALFHLHNLTLAEGHSVLFTARKAPSRWSLALPDLASRMQGTPTITLGPPDDTLLSAVLMKHLSDRQLMPSPETIPYLARRIDRSFDAARQVIAQLDAYALQTGRPITRNMAAKLLDEGN</sequence>
<dbReference type="GO" id="GO:0003688">
    <property type="term" value="F:DNA replication origin binding"/>
    <property type="evidence" value="ECO:0007669"/>
    <property type="project" value="TreeGrafter"/>
</dbReference>
<dbReference type="AlphaFoldDB" id="A0A1X6ZHH2"/>
<reference evidence="1 2" key="1">
    <citation type="submission" date="2017-03" db="EMBL/GenBank/DDBJ databases">
        <authorList>
            <person name="Afonso C.L."/>
            <person name="Miller P.J."/>
            <person name="Scott M.A."/>
            <person name="Spackman E."/>
            <person name="Goraichik I."/>
            <person name="Dimitrov K.M."/>
            <person name="Suarez D.L."/>
            <person name="Swayne D.E."/>
        </authorList>
    </citation>
    <scope>NUCLEOTIDE SEQUENCE [LARGE SCALE GENOMIC DNA]</scope>
    <source>
        <strain evidence="1 2">CECT 7450</strain>
    </source>
</reference>